<accession>A0AAE3XP00</accession>
<comment type="caution">
    <text evidence="1">The sequence shown here is derived from an EMBL/GenBank/DDBJ whole genome shotgun (WGS) entry which is preliminary data.</text>
</comment>
<protein>
    <submittedName>
        <fullName evidence="1">Uncharacterized protein</fullName>
    </submittedName>
</protein>
<gene>
    <name evidence="1" type="ORF">HNQ88_002505</name>
</gene>
<organism evidence="1 2">
    <name type="scientific">Aureibacter tunicatorum</name>
    <dbReference type="NCBI Taxonomy" id="866807"/>
    <lineage>
        <taxon>Bacteria</taxon>
        <taxon>Pseudomonadati</taxon>
        <taxon>Bacteroidota</taxon>
        <taxon>Cytophagia</taxon>
        <taxon>Cytophagales</taxon>
        <taxon>Persicobacteraceae</taxon>
        <taxon>Aureibacter</taxon>
    </lineage>
</organism>
<evidence type="ECO:0000313" key="1">
    <source>
        <dbReference type="EMBL" id="MDR6239468.1"/>
    </source>
</evidence>
<sequence length="36" mass="4545">MLLNNRWHTFYQRLFKSTNLARLVDFYHKNDKYPTI</sequence>
<proteinExistence type="predicted"/>
<dbReference type="AlphaFoldDB" id="A0AAE3XP00"/>
<dbReference type="EMBL" id="JAVDQD010000002">
    <property type="protein sequence ID" value="MDR6239468.1"/>
    <property type="molecule type" value="Genomic_DNA"/>
</dbReference>
<name>A0AAE3XP00_9BACT</name>
<evidence type="ECO:0000313" key="2">
    <source>
        <dbReference type="Proteomes" id="UP001185092"/>
    </source>
</evidence>
<dbReference type="Proteomes" id="UP001185092">
    <property type="component" value="Unassembled WGS sequence"/>
</dbReference>
<keyword evidence="2" id="KW-1185">Reference proteome</keyword>
<reference evidence="1" key="1">
    <citation type="submission" date="2023-07" db="EMBL/GenBank/DDBJ databases">
        <title>Genomic Encyclopedia of Type Strains, Phase IV (KMG-IV): sequencing the most valuable type-strain genomes for metagenomic binning, comparative biology and taxonomic classification.</title>
        <authorList>
            <person name="Goeker M."/>
        </authorList>
    </citation>
    <scope>NUCLEOTIDE SEQUENCE</scope>
    <source>
        <strain evidence="1">DSM 26174</strain>
    </source>
</reference>